<dbReference type="AlphaFoldDB" id="W1NGY5"/>
<dbReference type="EMBL" id="KI397513">
    <property type="protein sequence ID" value="ERM94430.1"/>
    <property type="molecule type" value="Genomic_DNA"/>
</dbReference>
<dbReference type="HOGENOM" id="CLU_2815790_0_0_1"/>
<gene>
    <name evidence="1" type="ORF">AMTR_s00010p00257800</name>
</gene>
<evidence type="ECO:0000313" key="2">
    <source>
        <dbReference type="Proteomes" id="UP000017836"/>
    </source>
</evidence>
<dbReference type="Gramene" id="ERM94430">
    <property type="protein sequence ID" value="ERM94430"/>
    <property type="gene ID" value="AMTR_s00010p00257800"/>
</dbReference>
<name>W1NGY5_AMBTC</name>
<dbReference type="Proteomes" id="UP000017836">
    <property type="component" value="Unassembled WGS sequence"/>
</dbReference>
<reference evidence="2" key="1">
    <citation type="journal article" date="2013" name="Science">
        <title>The Amborella genome and the evolution of flowering plants.</title>
        <authorList>
            <consortium name="Amborella Genome Project"/>
        </authorList>
    </citation>
    <scope>NUCLEOTIDE SEQUENCE [LARGE SCALE GENOMIC DNA]</scope>
</reference>
<evidence type="ECO:0000313" key="1">
    <source>
        <dbReference type="EMBL" id="ERM94430.1"/>
    </source>
</evidence>
<organism evidence="1 2">
    <name type="scientific">Amborella trichopoda</name>
    <dbReference type="NCBI Taxonomy" id="13333"/>
    <lineage>
        <taxon>Eukaryota</taxon>
        <taxon>Viridiplantae</taxon>
        <taxon>Streptophyta</taxon>
        <taxon>Embryophyta</taxon>
        <taxon>Tracheophyta</taxon>
        <taxon>Spermatophyta</taxon>
        <taxon>Magnoliopsida</taxon>
        <taxon>Amborellales</taxon>
        <taxon>Amborellaceae</taxon>
        <taxon>Amborella</taxon>
    </lineage>
</organism>
<proteinExistence type="predicted"/>
<accession>W1NGY5</accession>
<keyword evidence="2" id="KW-1185">Reference proteome</keyword>
<sequence>MKQVGLKTRPSLLRQHMREMGRVGEEFVALLHELCNVYIARELEYEVIWETENDEILYSVCLHVVVQ</sequence>
<protein>
    <submittedName>
        <fullName evidence="1">Uncharacterized protein</fullName>
    </submittedName>
</protein>